<dbReference type="InterPro" id="IPR013083">
    <property type="entry name" value="Znf_RING/FYVE/PHD"/>
</dbReference>
<feature type="compositionally biased region" description="Low complexity" evidence="16">
    <location>
        <begin position="566"/>
        <end position="585"/>
    </location>
</feature>
<comment type="subcellular location">
    <subcellularLocation>
        <location evidence="2">Endoplasmic reticulum membrane</location>
        <topology evidence="2">Multi-pass membrane protein</topology>
    </subcellularLocation>
</comment>
<dbReference type="GO" id="GO:0044322">
    <property type="term" value="C:endoplasmic reticulum quality control compartment"/>
    <property type="evidence" value="ECO:0007669"/>
    <property type="project" value="UniProtKB-ARBA"/>
</dbReference>
<evidence type="ECO:0000259" key="18">
    <source>
        <dbReference type="PROSITE" id="PS50089"/>
    </source>
</evidence>
<dbReference type="Proteomes" id="UP001219934">
    <property type="component" value="Unassembled WGS sequence"/>
</dbReference>
<feature type="region of interest" description="Disordered" evidence="16">
    <location>
        <begin position="529"/>
        <end position="634"/>
    </location>
</feature>
<dbReference type="InterPro" id="IPR058051">
    <property type="entry name" value="Znf_RING_synoviolin"/>
</dbReference>
<keyword evidence="9 15" id="KW-0863">Zinc-finger</keyword>
<gene>
    <name evidence="19" type="ORF">JOQ06_024161</name>
</gene>
<dbReference type="GO" id="GO:0050821">
    <property type="term" value="P:protein stabilization"/>
    <property type="evidence" value="ECO:0007669"/>
    <property type="project" value="UniProtKB-ARBA"/>
</dbReference>
<dbReference type="CDD" id="cd16479">
    <property type="entry name" value="RING-H2_synoviolin"/>
    <property type="match status" value="1"/>
</dbReference>
<keyword evidence="12" id="KW-0862">Zinc</keyword>
<feature type="region of interest" description="Disordered" evidence="16">
    <location>
        <begin position="340"/>
        <end position="362"/>
    </location>
</feature>
<dbReference type="PANTHER" id="PTHR22763">
    <property type="entry name" value="RING ZINC FINGER PROTEIN"/>
    <property type="match status" value="1"/>
</dbReference>
<dbReference type="GO" id="GO:0008270">
    <property type="term" value="F:zinc ion binding"/>
    <property type="evidence" value="ECO:0007669"/>
    <property type="project" value="UniProtKB-KW"/>
</dbReference>
<evidence type="ECO:0000256" key="3">
    <source>
        <dbReference type="ARBA" id="ARBA00004906"/>
    </source>
</evidence>
<evidence type="ECO:0000256" key="14">
    <source>
        <dbReference type="ARBA" id="ARBA00023136"/>
    </source>
</evidence>
<dbReference type="Pfam" id="PF13639">
    <property type="entry name" value="zf-RING_2"/>
    <property type="match status" value="1"/>
</dbReference>
<dbReference type="SUPFAM" id="SSF57850">
    <property type="entry name" value="RING/U-box"/>
    <property type="match status" value="1"/>
</dbReference>
<comment type="caution">
    <text evidence="19">The sequence shown here is derived from an EMBL/GenBank/DDBJ whole genome shotgun (WGS) entry which is preliminary data.</text>
</comment>
<evidence type="ECO:0000256" key="11">
    <source>
        <dbReference type="ARBA" id="ARBA00022824"/>
    </source>
</evidence>
<evidence type="ECO:0000256" key="13">
    <source>
        <dbReference type="ARBA" id="ARBA00022989"/>
    </source>
</evidence>
<comment type="similarity">
    <text evidence="4">Belongs to the HRD1 family.</text>
</comment>
<evidence type="ECO:0000256" key="12">
    <source>
        <dbReference type="ARBA" id="ARBA00022833"/>
    </source>
</evidence>
<evidence type="ECO:0000256" key="17">
    <source>
        <dbReference type="SAM" id="Phobius"/>
    </source>
</evidence>
<dbReference type="InterPro" id="IPR057992">
    <property type="entry name" value="TPR_SYVN1_N"/>
</dbReference>
<feature type="domain" description="RING-type" evidence="18">
    <location>
        <begin position="291"/>
        <end position="330"/>
    </location>
</feature>
<feature type="transmembrane region" description="Helical" evidence="17">
    <location>
        <begin position="168"/>
        <end position="194"/>
    </location>
</feature>
<keyword evidence="7 17" id="KW-0812">Transmembrane</keyword>
<evidence type="ECO:0000256" key="9">
    <source>
        <dbReference type="ARBA" id="ARBA00022771"/>
    </source>
</evidence>
<comment type="catalytic activity">
    <reaction evidence="1">
        <text>S-ubiquitinyl-[E2 ubiquitin-conjugating enzyme]-L-cysteine + [acceptor protein]-L-lysine = [E2 ubiquitin-conjugating enzyme]-L-cysteine + N(6)-ubiquitinyl-[acceptor protein]-L-lysine.</text>
        <dbReference type="EC" id="2.3.2.27"/>
    </reaction>
</comment>
<feature type="compositionally biased region" description="Low complexity" evidence="16">
    <location>
        <begin position="541"/>
        <end position="558"/>
    </location>
</feature>
<evidence type="ECO:0000256" key="5">
    <source>
        <dbReference type="ARBA" id="ARBA00012483"/>
    </source>
</evidence>
<dbReference type="PANTHER" id="PTHR22763:SF184">
    <property type="entry name" value="E3 UBIQUITIN-PROTEIN LIGASE SYNOVIOLIN"/>
    <property type="match status" value="1"/>
</dbReference>
<organism evidence="19 20">
    <name type="scientific">Pogonophryne albipinna</name>
    <dbReference type="NCBI Taxonomy" id="1090488"/>
    <lineage>
        <taxon>Eukaryota</taxon>
        <taxon>Metazoa</taxon>
        <taxon>Chordata</taxon>
        <taxon>Craniata</taxon>
        <taxon>Vertebrata</taxon>
        <taxon>Euteleostomi</taxon>
        <taxon>Actinopterygii</taxon>
        <taxon>Neopterygii</taxon>
        <taxon>Teleostei</taxon>
        <taxon>Neoteleostei</taxon>
        <taxon>Acanthomorphata</taxon>
        <taxon>Eupercaria</taxon>
        <taxon>Perciformes</taxon>
        <taxon>Notothenioidei</taxon>
        <taxon>Pogonophryne</taxon>
    </lineage>
</organism>
<evidence type="ECO:0000313" key="20">
    <source>
        <dbReference type="Proteomes" id="UP001219934"/>
    </source>
</evidence>
<feature type="compositionally biased region" description="Acidic residues" evidence="16">
    <location>
        <begin position="589"/>
        <end position="607"/>
    </location>
</feature>
<dbReference type="InterPro" id="IPR001841">
    <property type="entry name" value="Znf_RING"/>
</dbReference>
<keyword evidence="20" id="KW-1185">Reference proteome</keyword>
<keyword evidence="11" id="KW-0256">Endoplasmic reticulum</keyword>
<feature type="region of interest" description="Disordered" evidence="16">
    <location>
        <begin position="393"/>
        <end position="420"/>
    </location>
</feature>
<protein>
    <recommendedName>
        <fullName evidence="5">RING-type E3 ubiquitin transferase</fullName>
        <ecNumber evidence="5">2.3.2.27</ecNumber>
    </recommendedName>
</protein>
<keyword evidence="13 17" id="KW-1133">Transmembrane helix</keyword>
<dbReference type="GO" id="GO:0043161">
    <property type="term" value="P:proteasome-mediated ubiquitin-dependent protein catabolic process"/>
    <property type="evidence" value="ECO:0007669"/>
    <property type="project" value="TreeGrafter"/>
</dbReference>
<feature type="transmembrane region" description="Helical" evidence="17">
    <location>
        <begin position="44"/>
        <end position="61"/>
    </location>
</feature>
<evidence type="ECO:0000256" key="2">
    <source>
        <dbReference type="ARBA" id="ARBA00004477"/>
    </source>
</evidence>
<evidence type="ECO:0000256" key="16">
    <source>
        <dbReference type="SAM" id="MobiDB-lite"/>
    </source>
</evidence>
<keyword evidence="10" id="KW-0833">Ubl conjugation pathway</keyword>
<dbReference type="InterPro" id="IPR050731">
    <property type="entry name" value="HRD1_E3_ubiq-ligases"/>
</dbReference>
<dbReference type="GO" id="GO:0005789">
    <property type="term" value="C:endoplasmic reticulum membrane"/>
    <property type="evidence" value="ECO:0007669"/>
    <property type="project" value="UniProtKB-SubCell"/>
</dbReference>
<dbReference type="Pfam" id="PF25563">
    <property type="entry name" value="TPR_SYVN1_N"/>
    <property type="match status" value="1"/>
</dbReference>
<dbReference type="GO" id="GO:0061630">
    <property type="term" value="F:ubiquitin protein ligase activity"/>
    <property type="evidence" value="ECO:0007669"/>
    <property type="project" value="UniProtKB-EC"/>
</dbReference>
<evidence type="ECO:0000256" key="4">
    <source>
        <dbReference type="ARBA" id="ARBA00010089"/>
    </source>
</evidence>
<keyword evidence="8" id="KW-0479">Metal-binding</keyword>
<dbReference type="SMART" id="SM00184">
    <property type="entry name" value="RING"/>
    <property type="match status" value="1"/>
</dbReference>
<dbReference type="GO" id="GO:0036503">
    <property type="term" value="P:ERAD pathway"/>
    <property type="evidence" value="ECO:0007669"/>
    <property type="project" value="TreeGrafter"/>
</dbReference>
<dbReference type="EC" id="2.3.2.27" evidence="5"/>
<evidence type="ECO:0000256" key="8">
    <source>
        <dbReference type="ARBA" id="ARBA00022723"/>
    </source>
</evidence>
<name>A0AAD6BKK4_9TELE</name>
<dbReference type="EMBL" id="JAPTMU010000003">
    <property type="protein sequence ID" value="KAJ4946495.1"/>
    <property type="molecule type" value="Genomic_DNA"/>
</dbReference>
<dbReference type="AlphaFoldDB" id="A0AAD6BKK4"/>
<dbReference type="GO" id="GO:1902236">
    <property type="term" value="P:negative regulation of endoplasmic reticulum stress-induced intrinsic apoptotic signaling pathway"/>
    <property type="evidence" value="ECO:0007669"/>
    <property type="project" value="UniProtKB-ARBA"/>
</dbReference>
<accession>A0AAD6BKK4</accession>
<evidence type="ECO:0000256" key="15">
    <source>
        <dbReference type="PROSITE-ProRule" id="PRU00175"/>
    </source>
</evidence>
<reference evidence="19" key="1">
    <citation type="submission" date="2022-11" db="EMBL/GenBank/DDBJ databases">
        <title>Chromosome-level genome of Pogonophryne albipinna.</title>
        <authorList>
            <person name="Jo E."/>
        </authorList>
    </citation>
    <scope>NUCLEOTIDE SEQUENCE</scope>
    <source>
        <strain evidence="19">SGF0006</strain>
        <tissue evidence="19">Muscle</tissue>
    </source>
</reference>
<evidence type="ECO:0000256" key="1">
    <source>
        <dbReference type="ARBA" id="ARBA00000900"/>
    </source>
</evidence>
<dbReference type="PROSITE" id="PS50089">
    <property type="entry name" value="ZF_RING_2"/>
    <property type="match status" value="1"/>
</dbReference>
<comment type="pathway">
    <text evidence="3">Protein modification; protein ubiquitination.</text>
</comment>
<feature type="transmembrane region" description="Helical" evidence="17">
    <location>
        <begin position="135"/>
        <end position="156"/>
    </location>
</feature>
<dbReference type="Gene3D" id="3.30.40.10">
    <property type="entry name" value="Zinc/RING finger domain, C3HC4 (zinc finger)"/>
    <property type="match status" value="1"/>
</dbReference>
<proteinExistence type="inferred from homology"/>
<evidence type="ECO:0000313" key="19">
    <source>
        <dbReference type="EMBL" id="KAJ4946495.1"/>
    </source>
</evidence>
<evidence type="ECO:0000256" key="6">
    <source>
        <dbReference type="ARBA" id="ARBA00022679"/>
    </source>
</evidence>
<evidence type="ECO:0000256" key="7">
    <source>
        <dbReference type="ARBA" id="ARBA00022692"/>
    </source>
</evidence>
<keyword evidence="6" id="KW-0808">Transferase</keyword>
<feature type="transmembrane region" description="Helical" evidence="17">
    <location>
        <begin position="103"/>
        <end position="120"/>
    </location>
</feature>
<dbReference type="FunFam" id="3.30.40.10:FF:000088">
    <property type="entry name" value="E3 ubiquitin-protein ligase synoviolin"/>
    <property type="match status" value="1"/>
</dbReference>
<evidence type="ECO:0000256" key="10">
    <source>
        <dbReference type="ARBA" id="ARBA00022786"/>
    </source>
</evidence>
<sequence length="634" mass="68906">MVRAALVAATSLALTGAVVAHAYLLKNQFYPTVVYLTKSSPSMAVLYIQAFVLVFLLGKFMRKVFFGQLRAAEMEHLIERSWYAVTETCLAFTVFRDDFSPRFVALFTLLLFLKCFHWLAEDRVDFMERSPNISWIFHFRVLSLMGLLAILDFLFVNHACHSIITRGASVQLVFGFEYAILMTMVLTTFIKYLLHTVDLQSENPWDNKAVYMLYTELFTGFIKVLLYIAFMTIMIKVHTFPLFAIRPMYLAMRQFKKAVTDAIMSRRAIRNMNTLYPDATPEDLLASDNVCIICREEMVTGAKKLPCNHIFHSSCLRSWFQRQQTCPTCRMDVLRATTNNQTPAPAQAPPPAPAAPANAPAAPPPNVAPGMLPGFPPGVFPFWGPFPAVHPPAAAAAAPGNTNAPQSSTEATQAAGSAAGSSTADAAAGAAAPGSAIPGFPFSFPPPPFPSAPWMPMPPPPPFVSSMPPPPPSLSQLSEEELRQLEADGRQGLEARLQCLQNIHTLLDAAMLNIHHYLSTVATLSPPRAEVSTAEASGTNTTPPSASAEPPAASTSTDSQEKDSSSSEQAEAASSQAADSTSIASDMDTKEETEDGVAGEDGEEDAEPNASELRRRRLRKLETSSPSSSPPPDN</sequence>
<keyword evidence="14 17" id="KW-0472">Membrane</keyword>